<keyword evidence="3" id="KW-1185">Reference proteome</keyword>
<evidence type="ECO:0000313" key="2">
    <source>
        <dbReference type="EMBL" id="EFH67844.1"/>
    </source>
</evidence>
<evidence type="ECO:0000256" key="1">
    <source>
        <dbReference type="SAM" id="MobiDB-lite"/>
    </source>
</evidence>
<name>D7KGQ8_ARALL</name>
<dbReference type="HOGENOM" id="CLU_1847831_0_0_1"/>
<organism evidence="3">
    <name type="scientific">Arabidopsis lyrata subsp. lyrata</name>
    <name type="common">Lyre-leaved rock-cress</name>
    <dbReference type="NCBI Taxonomy" id="81972"/>
    <lineage>
        <taxon>Eukaryota</taxon>
        <taxon>Viridiplantae</taxon>
        <taxon>Streptophyta</taxon>
        <taxon>Embryophyta</taxon>
        <taxon>Tracheophyta</taxon>
        <taxon>Spermatophyta</taxon>
        <taxon>Magnoliopsida</taxon>
        <taxon>eudicotyledons</taxon>
        <taxon>Gunneridae</taxon>
        <taxon>Pentapetalae</taxon>
        <taxon>rosids</taxon>
        <taxon>malvids</taxon>
        <taxon>Brassicales</taxon>
        <taxon>Brassicaceae</taxon>
        <taxon>Camelineae</taxon>
        <taxon>Arabidopsis</taxon>
    </lineage>
</organism>
<feature type="compositionally biased region" description="Basic and acidic residues" evidence="1">
    <location>
        <begin position="1"/>
        <end position="18"/>
    </location>
</feature>
<evidence type="ECO:0000313" key="3">
    <source>
        <dbReference type="Proteomes" id="UP000008694"/>
    </source>
</evidence>
<dbReference type="EMBL" id="GL348713">
    <property type="protein sequence ID" value="EFH67844.1"/>
    <property type="molecule type" value="Genomic_DNA"/>
</dbReference>
<gene>
    <name evidence="2" type="ORF">ARALYDRAFT_682106</name>
</gene>
<reference evidence="3" key="1">
    <citation type="journal article" date="2011" name="Nat. Genet.">
        <title>The Arabidopsis lyrata genome sequence and the basis of rapid genome size change.</title>
        <authorList>
            <person name="Hu T.T."/>
            <person name="Pattyn P."/>
            <person name="Bakker E.G."/>
            <person name="Cao J."/>
            <person name="Cheng J.-F."/>
            <person name="Clark R.M."/>
            <person name="Fahlgren N."/>
            <person name="Fawcett J.A."/>
            <person name="Grimwood J."/>
            <person name="Gundlach H."/>
            <person name="Haberer G."/>
            <person name="Hollister J.D."/>
            <person name="Ossowski S."/>
            <person name="Ottilar R.P."/>
            <person name="Salamov A.A."/>
            <person name="Schneeberger K."/>
            <person name="Spannagl M."/>
            <person name="Wang X."/>
            <person name="Yang L."/>
            <person name="Nasrallah M.E."/>
            <person name="Bergelson J."/>
            <person name="Carrington J.C."/>
            <person name="Gaut B.S."/>
            <person name="Schmutz J."/>
            <person name="Mayer K.F.X."/>
            <person name="Van de Peer Y."/>
            <person name="Grigoriev I.V."/>
            <person name="Nordborg M."/>
            <person name="Weigel D."/>
            <person name="Guo Y.-L."/>
        </authorList>
    </citation>
    <scope>NUCLEOTIDE SEQUENCE [LARGE SCALE GENOMIC DNA]</scope>
    <source>
        <strain evidence="3">cv. MN47</strain>
    </source>
</reference>
<accession>D7KGQ8</accession>
<dbReference type="Proteomes" id="UP000008694">
    <property type="component" value="Unassembled WGS sequence"/>
</dbReference>
<protein>
    <submittedName>
        <fullName evidence="2">Predicted protein</fullName>
    </submittedName>
</protein>
<feature type="region of interest" description="Disordered" evidence="1">
    <location>
        <begin position="1"/>
        <end position="139"/>
    </location>
</feature>
<dbReference type="Gramene" id="Al_scaffold_0001_4429">
    <property type="protein sequence ID" value="Al_scaffold_0001_4429"/>
    <property type="gene ID" value="Al_scaffold_0001_4429"/>
</dbReference>
<proteinExistence type="predicted"/>
<sequence>MKQEGKRHDLMAGKKSQGERQAANTEGRRETTYQPTTELQAPPKNHPRRSRPRKGREGRSEDQSSTNPLAGRSTVPEQAGEKKRDLWSEGMPSFTEKNHKRPKSCQSHDEPPKEIQPAAQLRPLNSFAGEEVPNRQCGA</sequence>
<feature type="compositionally biased region" description="Basic residues" evidence="1">
    <location>
        <begin position="45"/>
        <end position="54"/>
    </location>
</feature>
<dbReference type="AlphaFoldDB" id="D7KGQ8"/>